<dbReference type="InterPro" id="IPR028259">
    <property type="entry name" value="AP2-like_int_N"/>
</dbReference>
<dbReference type="AlphaFoldDB" id="A0A412CE12"/>
<dbReference type="InterPro" id="IPR010998">
    <property type="entry name" value="Integrase_recombinase_N"/>
</dbReference>
<dbReference type="GO" id="GO:0003677">
    <property type="term" value="F:DNA binding"/>
    <property type="evidence" value="ECO:0007669"/>
    <property type="project" value="UniProtKB-UniRule"/>
</dbReference>
<evidence type="ECO:0000313" key="8">
    <source>
        <dbReference type="EMBL" id="RGQ81795.1"/>
    </source>
</evidence>
<dbReference type="GO" id="GO:0015074">
    <property type="term" value="P:DNA integration"/>
    <property type="evidence" value="ECO:0007669"/>
    <property type="project" value="UniProtKB-KW"/>
</dbReference>
<protein>
    <submittedName>
        <fullName evidence="8">Site-specific integrase</fullName>
    </submittedName>
</protein>
<keyword evidence="3 5" id="KW-0238">DNA-binding</keyword>
<reference evidence="8 9" key="1">
    <citation type="submission" date="2018-08" db="EMBL/GenBank/DDBJ databases">
        <title>A genome reference for cultivated species of the human gut microbiota.</title>
        <authorList>
            <person name="Zou Y."/>
            <person name="Xue W."/>
            <person name="Luo G."/>
        </authorList>
    </citation>
    <scope>NUCLEOTIDE SEQUENCE [LARGE SCALE GENOMIC DNA]</scope>
    <source>
        <strain evidence="8 9">AF27-12</strain>
    </source>
</reference>
<evidence type="ECO:0000259" key="7">
    <source>
        <dbReference type="PROSITE" id="PS51900"/>
    </source>
</evidence>
<accession>A0A412CE12</accession>
<dbReference type="Proteomes" id="UP000286147">
    <property type="component" value="Unassembled WGS sequence"/>
</dbReference>
<dbReference type="InterPro" id="IPR002104">
    <property type="entry name" value="Integrase_catalytic"/>
</dbReference>
<dbReference type="RefSeq" id="WP_118036103.1">
    <property type="nucleotide sequence ID" value="NZ_QRTP01000018.1"/>
</dbReference>
<feature type="domain" description="Core-binding (CB)" evidence="7">
    <location>
        <begin position="81"/>
        <end position="167"/>
    </location>
</feature>
<comment type="similarity">
    <text evidence="1">Belongs to the 'phage' integrase family.</text>
</comment>
<dbReference type="PROSITE" id="PS51900">
    <property type="entry name" value="CB"/>
    <property type="match status" value="1"/>
</dbReference>
<evidence type="ECO:0000256" key="2">
    <source>
        <dbReference type="ARBA" id="ARBA00022908"/>
    </source>
</evidence>
<comment type="caution">
    <text evidence="8">The sequence shown here is derived from an EMBL/GenBank/DDBJ whole genome shotgun (WGS) entry which is preliminary data.</text>
</comment>
<evidence type="ECO:0000313" key="9">
    <source>
        <dbReference type="Proteomes" id="UP000286147"/>
    </source>
</evidence>
<dbReference type="InterPro" id="IPR013762">
    <property type="entry name" value="Integrase-like_cat_sf"/>
</dbReference>
<sequence length="401" mass="46190">MQGQILEEERFNVLDKQGKMRKKLKVYSVRYRYTDPETGKRKRTTKRGFLTKADAEAFLLEINNQQNQNMFFTPKAVLVKDFLTEWLKSYVEVNVRETTYNGYKRIIEKHLIPNLGGLDLKKLSSLDIDRLYAFLLKEGRMDGKGGLSPKTVQYTHRVLNEALSYAVKKKLIYVSPMTSISNTPKPKKYRGNIYTANEILQLLEITKDTIYEVPIALASICGLREGECLALQENDIDFNNMTIKITKQLTRVNNIVKVTPPKSEESNRIINAPKEVFDIIQRRIEKNHLNKQLLENEYHDEGWIICYDNGKCINPQYFSKNFANMIARKKLKKIRFHDLRHSCASLMLTSGVAIKTASQILGHSSISITADLYTHVTTDNKRIAAEQVGNTLFKKSDEKIN</sequence>
<keyword evidence="2" id="KW-0229">DNA integration</keyword>
<dbReference type="InterPro" id="IPR050808">
    <property type="entry name" value="Phage_Integrase"/>
</dbReference>
<gene>
    <name evidence="8" type="ORF">DWY77_07780</name>
</gene>
<name>A0A412CE12_9FIRM</name>
<evidence type="ECO:0000256" key="3">
    <source>
        <dbReference type="ARBA" id="ARBA00023125"/>
    </source>
</evidence>
<evidence type="ECO:0000256" key="1">
    <source>
        <dbReference type="ARBA" id="ARBA00008857"/>
    </source>
</evidence>
<dbReference type="EMBL" id="QRTP01000018">
    <property type="protein sequence ID" value="RGQ81795.1"/>
    <property type="molecule type" value="Genomic_DNA"/>
</dbReference>
<dbReference type="Pfam" id="PF00589">
    <property type="entry name" value="Phage_integrase"/>
    <property type="match status" value="1"/>
</dbReference>
<dbReference type="SUPFAM" id="SSF56349">
    <property type="entry name" value="DNA breaking-rejoining enzymes"/>
    <property type="match status" value="1"/>
</dbReference>
<dbReference type="PROSITE" id="PS51898">
    <property type="entry name" value="TYR_RECOMBINASE"/>
    <property type="match status" value="1"/>
</dbReference>
<dbReference type="Pfam" id="PF14657">
    <property type="entry name" value="Arm-DNA-bind_4"/>
    <property type="match status" value="1"/>
</dbReference>
<evidence type="ECO:0000256" key="5">
    <source>
        <dbReference type="PROSITE-ProRule" id="PRU01248"/>
    </source>
</evidence>
<feature type="domain" description="Tyr recombinase" evidence="6">
    <location>
        <begin position="189"/>
        <end position="386"/>
    </location>
</feature>
<dbReference type="PANTHER" id="PTHR30629">
    <property type="entry name" value="PROPHAGE INTEGRASE"/>
    <property type="match status" value="1"/>
</dbReference>
<organism evidence="8 9">
    <name type="scientific">Megamonas rupellensis</name>
    <dbReference type="NCBI Taxonomy" id="491921"/>
    <lineage>
        <taxon>Bacteria</taxon>
        <taxon>Bacillati</taxon>
        <taxon>Bacillota</taxon>
        <taxon>Negativicutes</taxon>
        <taxon>Selenomonadales</taxon>
        <taxon>Selenomonadaceae</taxon>
        <taxon>Megamonas</taxon>
    </lineage>
</organism>
<dbReference type="Pfam" id="PF14659">
    <property type="entry name" value="Phage_int_SAM_3"/>
    <property type="match status" value="1"/>
</dbReference>
<dbReference type="CDD" id="cd01189">
    <property type="entry name" value="INT_ICEBs1_C_like"/>
    <property type="match status" value="1"/>
</dbReference>
<evidence type="ECO:0000256" key="4">
    <source>
        <dbReference type="ARBA" id="ARBA00023172"/>
    </source>
</evidence>
<dbReference type="PANTHER" id="PTHR30629:SF2">
    <property type="entry name" value="PROPHAGE INTEGRASE INTS-RELATED"/>
    <property type="match status" value="1"/>
</dbReference>
<dbReference type="GO" id="GO:0006310">
    <property type="term" value="P:DNA recombination"/>
    <property type="evidence" value="ECO:0007669"/>
    <property type="project" value="UniProtKB-KW"/>
</dbReference>
<dbReference type="InterPro" id="IPR044068">
    <property type="entry name" value="CB"/>
</dbReference>
<keyword evidence="4" id="KW-0233">DNA recombination</keyword>
<dbReference type="Gene3D" id="1.10.150.130">
    <property type="match status" value="1"/>
</dbReference>
<dbReference type="InterPro" id="IPR011010">
    <property type="entry name" value="DNA_brk_join_enz"/>
</dbReference>
<dbReference type="InterPro" id="IPR004107">
    <property type="entry name" value="Integrase_SAM-like_N"/>
</dbReference>
<proteinExistence type="inferred from homology"/>
<evidence type="ECO:0000259" key="6">
    <source>
        <dbReference type="PROSITE" id="PS51898"/>
    </source>
</evidence>
<dbReference type="Gene3D" id="1.10.443.10">
    <property type="entry name" value="Intergrase catalytic core"/>
    <property type="match status" value="1"/>
</dbReference>